<dbReference type="Gene3D" id="2.30.310.10">
    <property type="entry name" value="ibrinogen binding protein from staphylococcus aureus domain"/>
    <property type="match status" value="1"/>
</dbReference>
<dbReference type="GO" id="GO:0072344">
    <property type="term" value="P:rescue of stalled ribosome"/>
    <property type="evidence" value="ECO:0007669"/>
    <property type="project" value="TreeGrafter"/>
</dbReference>
<proteinExistence type="predicted"/>
<keyword evidence="1" id="KW-0175">Coiled coil</keyword>
<dbReference type="GO" id="GO:0043023">
    <property type="term" value="F:ribosomal large subunit binding"/>
    <property type="evidence" value="ECO:0007669"/>
    <property type="project" value="TreeGrafter"/>
</dbReference>
<accession>A0A7C5HFG3</accession>
<evidence type="ECO:0000256" key="1">
    <source>
        <dbReference type="SAM" id="Coils"/>
    </source>
</evidence>
<dbReference type="Pfam" id="PF18297">
    <property type="entry name" value="NFACT-R_2"/>
    <property type="match status" value="1"/>
</dbReference>
<dbReference type="Pfam" id="PF05833">
    <property type="entry name" value="NFACT_N"/>
    <property type="match status" value="1"/>
</dbReference>
<dbReference type="InterPro" id="IPR051608">
    <property type="entry name" value="RQC_Subunit_NEMF"/>
</dbReference>
<feature type="coiled-coil region" evidence="1">
    <location>
        <begin position="311"/>
        <end position="338"/>
    </location>
</feature>
<dbReference type="Proteomes" id="UP000886110">
    <property type="component" value="Unassembled WGS sequence"/>
</dbReference>
<sequence length="481" mass="55873">MFSGIVIHYLLQEMKGFIGGRVRDIEINGNKLIINTGKEGIIGEIHPELQRIYIGKANGEGYFTTHFSGKRIIDIKQLGLDRFLIVEFEDEYKIVFEMLGRRGDIIIVKGDQILDSLKGKRGIYKNPEPLRALNILEESSKELRENIKSGKRITGLTPYFVRYLQELREEELDKFLEREFSPCCNEKILSPFPLPETEQTKTMNDAIVKFFHLQEEKRAKKEKEIYRRRIEKEIESLKKEIEILSKAEDYDKYKYWGDLLLTYKNSLKKVNPVKLIGFNDEPVEIPIDTAKSIKENAEGYFRLYKKMKSKEKNKTKIIEKIKKKIEKLKKRMEGVEIVGKKKGKKKIEESIPYREFILKSGNKILVGKNARGNEMVTFRIGRKFDIFFHIREAPGAHTILYLIDKNVPPGKEDIETAASIAAYFSKATHSNMVSVSFTPLRYVRKPRKGKQGLVLLTKEKNMFITPKNPKELIEEGKILES</sequence>
<comment type="caution">
    <text evidence="3">The sequence shown here is derived from an EMBL/GenBank/DDBJ whole genome shotgun (WGS) entry which is preliminary data.</text>
</comment>
<dbReference type="PANTHER" id="PTHR15239">
    <property type="entry name" value="NUCLEAR EXPORT MEDIATOR FACTOR NEMF"/>
    <property type="match status" value="1"/>
</dbReference>
<gene>
    <name evidence="3" type="ORF">ENL19_00750</name>
</gene>
<dbReference type="PANTHER" id="PTHR15239:SF6">
    <property type="entry name" value="RIBOSOME QUALITY CONTROL COMPLEX SUBUNIT NEMF"/>
    <property type="match status" value="1"/>
</dbReference>
<name>A0A7C5HFG3_UNCW3</name>
<dbReference type="GO" id="GO:1990112">
    <property type="term" value="C:RQC complex"/>
    <property type="evidence" value="ECO:0007669"/>
    <property type="project" value="TreeGrafter"/>
</dbReference>
<feature type="domain" description="NFACT protein RNA binding" evidence="2">
    <location>
        <begin position="354"/>
        <end position="438"/>
    </location>
</feature>
<organism evidence="3">
    <name type="scientific">candidate division WOR-3 bacterium</name>
    <dbReference type="NCBI Taxonomy" id="2052148"/>
    <lineage>
        <taxon>Bacteria</taxon>
        <taxon>Bacteria division WOR-3</taxon>
    </lineage>
</organism>
<dbReference type="AlphaFoldDB" id="A0A7C5HFG3"/>
<protein>
    <submittedName>
        <fullName evidence="3">DUF814 domain-containing protein</fullName>
    </submittedName>
</protein>
<feature type="coiled-coil region" evidence="1">
    <location>
        <begin position="213"/>
        <end position="247"/>
    </location>
</feature>
<evidence type="ECO:0000259" key="2">
    <source>
        <dbReference type="Pfam" id="PF18297"/>
    </source>
</evidence>
<reference evidence="3" key="1">
    <citation type="journal article" date="2020" name="mSystems">
        <title>Genome- and Community-Level Interaction Insights into Carbon Utilization and Element Cycling Functions of Hydrothermarchaeota in Hydrothermal Sediment.</title>
        <authorList>
            <person name="Zhou Z."/>
            <person name="Liu Y."/>
            <person name="Xu W."/>
            <person name="Pan J."/>
            <person name="Luo Z.H."/>
            <person name="Li M."/>
        </authorList>
    </citation>
    <scope>NUCLEOTIDE SEQUENCE [LARGE SCALE GENOMIC DNA]</scope>
    <source>
        <strain evidence="3">HyVt-74</strain>
    </source>
</reference>
<evidence type="ECO:0000313" key="3">
    <source>
        <dbReference type="EMBL" id="HHE04571.1"/>
    </source>
</evidence>
<dbReference type="EMBL" id="DRTB01000050">
    <property type="protein sequence ID" value="HHE04571.1"/>
    <property type="molecule type" value="Genomic_DNA"/>
</dbReference>
<dbReference type="InterPro" id="IPR059101">
    <property type="entry name" value="NFACT-R_2"/>
</dbReference>
<dbReference type="GO" id="GO:0000049">
    <property type="term" value="F:tRNA binding"/>
    <property type="evidence" value="ECO:0007669"/>
    <property type="project" value="TreeGrafter"/>
</dbReference>